<dbReference type="Gene3D" id="1.50.10.10">
    <property type="match status" value="1"/>
</dbReference>
<reference evidence="6" key="2">
    <citation type="submission" date="2015-01" db="EMBL/GenBank/DDBJ databases">
        <title>Evolutionary Origins and Diversification of the Mycorrhizal Mutualists.</title>
        <authorList>
            <consortium name="DOE Joint Genome Institute"/>
            <consortium name="Mycorrhizal Genomics Consortium"/>
            <person name="Kohler A."/>
            <person name="Kuo A."/>
            <person name="Nagy L.G."/>
            <person name="Floudas D."/>
            <person name="Copeland A."/>
            <person name="Barry K.W."/>
            <person name="Cichocki N."/>
            <person name="Veneault-Fourrey C."/>
            <person name="LaButti K."/>
            <person name="Lindquist E.A."/>
            <person name="Lipzen A."/>
            <person name="Lundell T."/>
            <person name="Morin E."/>
            <person name="Murat C."/>
            <person name="Riley R."/>
            <person name="Ohm R."/>
            <person name="Sun H."/>
            <person name="Tunlid A."/>
            <person name="Henrissat B."/>
            <person name="Grigoriev I.V."/>
            <person name="Hibbett D.S."/>
            <person name="Martin F."/>
        </authorList>
    </citation>
    <scope>NUCLEOTIDE SEQUENCE [LARGE SCALE GENOMIC DNA]</scope>
    <source>
        <strain evidence="6">MAFF 305830</strain>
    </source>
</reference>
<protein>
    <submittedName>
        <fullName evidence="5">Glycoside hydrolase family 88 protein</fullName>
    </submittedName>
</protein>
<evidence type="ECO:0000313" key="6">
    <source>
        <dbReference type="Proteomes" id="UP000054097"/>
    </source>
</evidence>
<feature type="non-terminal residue" evidence="5">
    <location>
        <position position="242"/>
    </location>
</feature>
<dbReference type="AlphaFoldDB" id="A0A0C3BFL4"/>
<accession>A0A0C3BFL4</accession>
<dbReference type="InterPro" id="IPR008928">
    <property type="entry name" value="6-hairpin_glycosidase_sf"/>
</dbReference>
<gene>
    <name evidence="5" type="ORF">M408DRAFT_22267</name>
</gene>
<feature type="region of interest" description="Disordered" evidence="3">
    <location>
        <begin position="25"/>
        <end position="50"/>
    </location>
</feature>
<evidence type="ECO:0000256" key="1">
    <source>
        <dbReference type="ARBA" id="ARBA00022801"/>
    </source>
</evidence>
<dbReference type="InterPro" id="IPR052369">
    <property type="entry name" value="UG_Glycosaminoglycan_Hydrolase"/>
</dbReference>
<proteinExistence type="inferred from homology"/>
<organism evidence="5 6">
    <name type="scientific">Serendipita vermifera MAFF 305830</name>
    <dbReference type="NCBI Taxonomy" id="933852"/>
    <lineage>
        <taxon>Eukaryota</taxon>
        <taxon>Fungi</taxon>
        <taxon>Dikarya</taxon>
        <taxon>Basidiomycota</taxon>
        <taxon>Agaricomycotina</taxon>
        <taxon>Agaricomycetes</taxon>
        <taxon>Sebacinales</taxon>
        <taxon>Serendipitaceae</taxon>
        <taxon>Serendipita</taxon>
    </lineage>
</organism>
<dbReference type="PANTHER" id="PTHR36845:SF1">
    <property type="entry name" value="HYDROLASE, PUTATIVE (AFU_ORTHOLOGUE AFUA_7G05090)-RELATED"/>
    <property type="match status" value="1"/>
</dbReference>
<sequence>MHLLQLALFVFTFVLTPIAASLETRSSQQEPHDPCASRSFHHPHPQHTPAVSARINSPLIYSKYDESSTNYRINSYPHLTSASGSWSWVGNDWWTSGFFPGTLYLLHERSQKCPGRTSVNWLARARKWSEGLVPLESSNTVGHDTGFLAYPFLSELKVNPNNATAKAGVKAFAALLANRFNSTVGCTRSWDSSYPDFLVIIDNMMNLELLYEAAKLFPGLEKYYDIAAGHASTAAMHHLRPD</sequence>
<reference evidence="5 6" key="1">
    <citation type="submission" date="2014-04" db="EMBL/GenBank/DDBJ databases">
        <authorList>
            <consortium name="DOE Joint Genome Institute"/>
            <person name="Kuo A."/>
            <person name="Zuccaro A."/>
            <person name="Kohler A."/>
            <person name="Nagy L.G."/>
            <person name="Floudas D."/>
            <person name="Copeland A."/>
            <person name="Barry K.W."/>
            <person name="Cichocki N."/>
            <person name="Veneault-Fourrey C."/>
            <person name="LaButti K."/>
            <person name="Lindquist E.A."/>
            <person name="Lipzen A."/>
            <person name="Lundell T."/>
            <person name="Morin E."/>
            <person name="Murat C."/>
            <person name="Sun H."/>
            <person name="Tunlid A."/>
            <person name="Henrissat B."/>
            <person name="Grigoriev I.V."/>
            <person name="Hibbett D.S."/>
            <person name="Martin F."/>
            <person name="Nordberg H.P."/>
            <person name="Cantor M.N."/>
            <person name="Hua S.X."/>
        </authorList>
    </citation>
    <scope>NUCLEOTIDE SEQUENCE [LARGE SCALE GENOMIC DNA]</scope>
    <source>
        <strain evidence="5 6">MAFF 305830</strain>
    </source>
</reference>
<dbReference type="GO" id="GO:0052757">
    <property type="term" value="F:chondroitin hydrolase activity"/>
    <property type="evidence" value="ECO:0007669"/>
    <property type="project" value="TreeGrafter"/>
</dbReference>
<dbReference type="OrthoDB" id="2317065at2759"/>
<comment type="similarity">
    <text evidence="2">Belongs to the glycosyl hydrolase 88 family.</text>
</comment>
<evidence type="ECO:0000256" key="3">
    <source>
        <dbReference type="SAM" id="MobiDB-lite"/>
    </source>
</evidence>
<keyword evidence="4" id="KW-0732">Signal</keyword>
<evidence type="ECO:0000256" key="4">
    <source>
        <dbReference type="SAM" id="SignalP"/>
    </source>
</evidence>
<dbReference type="GO" id="GO:0000272">
    <property type="term" value="P:polysaccharide catabolic process"/>
    <property type="evidence" value="ECO:0007669"/>
    <property type="project" value="TreeGrafter"/>
</dbReference>
<feature type="signal peptide" evidence="4">
    <location>
        <begin position="1"/>
        <end position="20"/>
    </location>
</feature>
<evidence type="ECO:0000256" key="2">
    <source>
        <dbReference type="ARBA" id="ARBA00038358"/>
    </source>
</evidence>
<name>A0A0C3BFL4_SERVB</name>
<feature type="chain" id="PRO_5002161766" evidence="4">
    <location>
        <begin position="21"/>
        <end position="242"/>
    </location>
</feature>
<dbReference type="HOGENOM" id="CLU_1149586_0_0_1"/>
<dbReference type="SUPFAM" id="SSF48208">
    <property type="entry name" value="Six-hairpin glycosidases"/>
    <property type="match status" value="1"/>
</dbReference>
<keyword evidence="6" id="KW-1185">Reference proteome</keyword>
<evidence type="ECO:0000313" key="5">
    <source>
        <dbReference type="EMBL" id="KIM30246.1"/>
    </source>
</evidence>
<dbReference type="Proteomes" id="UP000054097">
    <property type="component" value="Unassembled WGS sequence"/>
</dbReference>
<dbReference type="InterPro" id="IPR012341">
    <property type="entry name" value="6hp_glycosidase-like_sf"/>
</dbReference>
<keyword evidence="1 5" id="KW-0378">Hydrolase</keyword>
<dbReference type="PANTHER" id="PTHR36845">
    <property type="entry name" value="HYDROLASE, PUTATIVE (AFU_ORTHOLOGUE AFUA_7G05090)-RELATED"/>
    <property type="match status" value="1"/>
</dbReference>
<dbReference type="EMBL" id="KN824285">
    <property type="protein sequence ID" value="KIM30246.1"/>
    <property type="molecule type" value="Genomic_DNA"/>
</dbReference>